<evidence type="ECO:0000313" key="1">
    <source>
        <dbReference type="EMBL" id="OLP96766.1"/>
    </source>
</evidence>
<keyword evidence="2" id="KW-1185">Reference proteome</keyword>
<name>A0A1Q9DNL6_SYMMI</name>
<protein>
    <submittedName>
        <fullName evidence="1">Uncharacterized protein</fullName>
    </submittedName>
</protein>
<dbReference type="EMBL" id="LSRX01000456">
    <property type="protein sequence ID" value="OLP96766.1"/>
    <property type="molecule type" value="Genomic_DNA"/>
</dbReference>
<dbReference type="OrthoDB" id="410771at2759"/>
<evidence type="ECO:0000313" key="2">
    <source>
        <dbReference type="Proteomes" id="UP000186817"/>
    </source>
</evidence>
<sequence>MEPGPIKESDETFSDALLAQLLRDVVADWMAEPSLQALAVQDKEIIQWPADEKGQKRIPTALGMKLNCAVLLPIVGRSLQHYALTYVNMLEILLKKFRVSSKAQHLKVEKTEVKIDASSVNPDAHAIKDSLIVLTSSEILMCKSLQHLSWELAYQLVDMVRYVARQMQNNEVPYVVKCVRGKDPDSLDVALRTEAIWRTKSYKQKPAAVEDAVVASGSQPVPDAQEYVMPDSFPEDMLYEPRPVADAGMPIVDGPPGAAVPTADGSPDPLDAAMPDFDPFDMPVEDDLLDTGVHGIGDAAMPIADGASIAAMVEDAPVARPSVDAAMVGIPPEHETMQERYNRLAGRYGESAALALTGMVQEGWHYDPVAQQWSQLHGFVSPVMPAGPPDAPMAVAAEPLQNMEASASCVRGEPTFGLDDPLFETLSISSGLPESPKGILKDDVQETLVDEAEADVAAEGSHPGAGNEPVDEAKMFLLQRLQMHRNRIMAGSMPDNLETCPMTLDDALEKQRLFNGSSREAFPSKINIQDTPDGQNETLVLHNPVAE</sequence>
<gene>
    <name evidence="1" type="ORF">AK812_SmicGene20964</name>
</gene>
<dbReference type="AlphaFoldDB" id="A0A1Q9DNL6"/>
<comment type="caution">
    <text evidence="1">The sequence shown here is derived from an EMBL/GenBank/DDBJ whole genome shotgun (WGS) entry which is preliminary data.</text>
</comment>
<reference evidence="1 2" key="1">
    <citation type="submission" date="2016-02" db="EMBL/GenBank/DDBJ databases">
        <title>Genome analysis of coral dinoflagellate symbionts highlights evolutionary adaptations to a symbiotic lifestyle.</title>
        <authorList>
            <person name="Aranda M."/>
            <person name="Li Y."/>
            <person name="Liew Y.J."/>
            <person name="Baumgarten S."/>
            <person name="Simakov O."/>
            <person name="Wilson M."/>
            <person name="Piel J."/>
            <person name="Ashoor H."/>
            <person name="Bougouffa S."/>
            <person name="Bajic V.B."/>
            <person name="Ryu T."/>
            <person name="Ravasi T."/>
            <person name="Bayer T."/>
            <person name="Micklem G."/>
            <person name="Kim H."/>
            <person name="Bhak J."/>
            <person name="Lajeunesse T.C."/>
            <person name="Voolstra C.R."/>
        </authorList>
    </citation>
    <scope>NUCLEOTIDE SEQUENCE [LARGE SCALE GENOMIC DNA]</scope>
    <source>
        <strain evidence="1 2">CCMP2467</strain>
    </source>
</reference>
<organism evidence="1 2">
    <name type="scientific">Symbiodinium microadriaticum</name>
    <name type="common">Dinoflagellate</name>
    <name type="synonym">Zooxanthella microadriatica</name>
    <dbReference type="NCBI Taxonomy" id="2951"/>
    <lineage>
        <taxon>Eukaryota</taxon>
        <taxon>Sar</taxon>
        <taxon>Alveolata</taxon>
        <taxon>Dinophyceae</taxon>
        <taxon>Suessiales</taxon>
        <taxon>Symbiodiniaceae</taxon>
        <taxon>Symbiodinium</taxon>
    </lineage>
</organism>
<dbReference type="Proteomes" id="UP000186817">
    <property type="component" value="Unassembled WGS sequence"/>
</dbReference>
<proteinExistence type="predicted"/>
<accession>A0A1Q9DNL6</accession>